<reference evidence="2 3" key="1">
    <citation type="submission" date="2023-10" db="EMBL/GenBank/DDBJ databases">
        <title>Comparative genomics analysis reveals potential genetic determinants of host preference in Cryptosporidium xiaoi.</title>
        <authorList>
            <person name="Xiao L."/>
            <person name="Li J."/>
        </authorList>
    </citation>
    <scope>NUCLEOTIDE SEQUENCE [LARGE SCALE GENOMIC DNA]</scope>
    <source>
        <strain evidence="2 3">52996</strain>
    </source>
</reference>
<evidence type="ECO:0000259" key="1">
    <source>
        <dbReference type="Pfam" id="PF12706"/>
    </source>
</evidence>
<proteinExistence type="predicted"/>
<dbReference type="InterPro" id="IPR036866">
    <property type="entry name" value="RibonucZ/Hydroxyglut_hydro"/>
</dbReference>
<keyword evidence="3" id="KW-1185">Reference proteome</keyword>
<dbReference type="Pfam" id="PF12706">
    <property type="entry name" value="Lactamase_B_2"/>
    <property type="match status" value="1"/>
</dbReference>
<organism evidence="2 3">
    <name type="scientific">Cryptosporidium xiaoi</name>
    <dbReference type="NCBI Taxonomy" id="659607"/>
    <lineage>
        <taxon>Eukaryota</taxon>
        <taxon>Sar</taxon>
        <taxon>Alveolata</taxon>
        <taxon>Apicomplexa</taxon>
        <taxon>Conoidasida</taxon>
        <taxon>Coccidia</taxon>
        <taxon>Eucoccidiorida</taxon>
        <taxon>Eimeriorina</taxon>
        <taxon>Cryptosporidiidae</taxon>
        <taxon>Cryptosporidium</taxon>
    </lineage>
</organism>
<dbReference type="Gene3D" id="3.60.15.10">
    <property type="entry name" value="Ribonuclease Z/Hydroxyacylglutathione hydrolase-like"/>
    <property type="match status" value="1"/>
</dbReference>
<evidence type="ECO:0000313" key="3">
    <source>
        <dbReference type="Proteomes" id="UP001311799"/>
    </source>
</evidence>
<dbReference type="InterPro" id="IPR001279">
    <property type="entry name" value="Metallo-B-lactamas"/>
</dbReference>
<evidence type="ECO:0000313" key="2">
    <source>
        <dbReference type="EMBL" id="KAK6588242.1"/>
    </source>
</evidence>
<dbReference type="PANTHER" id="PTHR42663">
    <property type="entry name" value="HYDROLASE C777.06C-RELATED-RELATED"/>
    <property type="match status" value="1"/>
</dbReference>
<comment type="caution">
    <text evidence="2">The sequence shown here is derived from an EMBL/GenBank/DDBJ whole genome shotgun (WGS) entry which is preliminary data.</text>
</comment>
<protein>
    <recommendedName>
        <fullName evidence="1">Metallo-beta-lactamase domain-containing protein</fullName>
    </recommendedName>
</protein>
<feature type="domain" description="Metallo-beta-lactamase" evidence="1">
    <location>
        <begin position="69"/>
        <end position="297"/>
    </location>
</feature>
<accession>A0AAV9XUE1</accession>
<name>A0AAV9XUE1_9CRYT</name>
<dbReference type="SUPFAM" id="SSF56281">
    <property type="entry name" value="Metallo-hydrolase/oxidoreductase"/>
    <property type="match status" value="1"/>
</dbReference>
<dbReference type="EMBL" id="JAWDEY010000034">
    <property type="protein sequence ID" value="KAK6588242.1"/>
    <property type="molecule type" value="Genomic_DNA"/>
</dbReference>
<sequence length="353" mass="40124">MNLQSGVIFVGCGASSSIPILNHVLSSDKYDCLCNSLIRGTNYDRKNYRNNVSLLVRMPNIDPVGEKYYNILIDLGKTFREAALSIFPKYGISNVDSILLTHHHDDAVAGIGSIKFFHHKNKIPIYMNSETLILLNSRFKSTIMNHAYERNNDDSINHTQKYEINVFDLNNGSLEKIRNKNDVSKYSNLNNNISDDEFTNIEFIINGIKITAFPMNHGQCICIGYCFHFPDTNLIYISDYTFPMIASSVEFLYKTRDKKTILILDSISYSKISNAHANVKQSLEFIRDFSPDYVYFVGMACSLEYKEGNEILSKELVNLKNKSKCVNTVSMQVAYDGLFLPINFDNPSPLNGQ</sequence>
<dbReference type="Proteomes" id="UP001311799">
    <property type="component" value="Unassembled WGS sequence"/>
</dbReference>
<dbReference type="AlphaFoldDB" id="A0AAV9XUE1"/>
<gene>
    <name evidence="2" type="ORF">RS030_6813</name>
</gene>
<dbReference type="PANTHER" id="PTHR42663:SF6">
    <property type="entry name" value="HYDROLASE C777.06C-RELATED"/>
    <property type="match status" value="1"/>
</dbReference>